<proteinExistence type="predicted"/>
<evidence type="ECO:0000313" key="3">
    <source>
        <dbReference type="Proteomes" id="UP000634206"/>
    </source>
</evidence>
<dbReference type="Proteomes" id="UP000634206">
    <property type="component" value="Unassembled WGS sequence"/>
</dbReference>
<sequence length="282" mass="31615">MFILNDNFAAATASSSPPSSVRRFYRARNILPTEVLDWNSMPDIPADAPYWDDMVANSARAGLSAARQSLKPACFVWGVMALIAVLYYAVPATQSFFTALDALQTRMGLLFPFLGMGLAVGLLAEVVKVLMSKEKRWTKANSGNALFNLMMFGVLGVIQSFFYTLQGNLFGTGSSWQVLVPKVLVDQFVWTVFFANPYQTILYLWKNKGFSFDQVKVQMSPFRQFWGTQILPVLITNWAFWIPMVSIIYCFPAELQLPLAILAVTIWVLLLSILTATEDEEV</sequence>
<keyword evidence="1" id="KW-0812">Transmembrane</keyword>
<gene>
    <name evidence="2" type="ORF">JIN83_09540</name>
</gene>
<accession>A0AAE2SCB7</accession>
<feature type="transmembrane region" description="Helical" evidence="1">
    <location>
        <begin position="143"/>
        <end position="163"/>
    </location>
</feature>
<dbReference type="RefSeq" id="WP_309489812.1">
    <property type="nucleotide sequence ID" value="NZ_JAENIG010000005.1"/>
</dbReference>
<keyword evidence="3" id="KW-1185">Reference proteome</keyword>
<organism evidence="2 3">
    <name type="scientific">Oceaniferula flava</name>
    <dbReference type="NCBI Taxonomy" id="2800421"/>
    <lineage>
        <taxon>Bacteria</taxon>
        <taxon>Pseudomonadati</taxon>
        <taxon>Verrucomicrobiota</taxon>
        <taxon>Verrucomicrobiia</taxon>
        <taxon>Verrucomicrobiales</taxon>
        <taxon>Verrucomicrobiaceae</taxon>
        <taxon>Oceaniferula</taxon>
    </lineage>
</organism>
<comment type="caution">
    <text evidence="2">The sequence shown here is derived from an EMBL/GenBank/DDBJ whole genome shotgun (WGS) entry which is preliminary data.</text>
</comment>
<feature type="transmembrane region" description="Helical" evidence="1">
    <location>
        <begin position="70"/>
        <end position="90"/>
    </location>
</feature>
<dbReference type="AlphaFoldDB" id="A0AAE2SCB7"/>
<evidence type="ECO:0000256" key="1">
    <source>
        <dbReference type="SAM" id="Phobius"/>
    </source>
</evidence>
<name>A0AAE2SCB7_9BACT</name>
<evidence type="ECO:0000313" key="2">
    <source>
        <dbReference type="EMBL" id="MBK1855199.1"/>
    </source>
</evidence>
<feature type="transmembrane region" description="Helical" evidence="1">
    <location>
        <begin position="226"/>
        <end position="249"/>
    </location>
</feature>
<feature type="transmembrane region" description="Helical" evidence="1">
    <location>
        <begin position="255"/>
        <end position="276"/>
    </location>
</feature>
<dbReference type="EMBL" id="JAENIG010000005">
    <property type="protein sequence ID" value="MBK1855199.1"/>
    <property type="molecule type" value="Genomic_DNA"/>
</dbReference>
<keyword evidence="1" id="KW-0472">Membrane</keyword>
<keyword evidence="1" id="KW-1133">Transmembrane helix</keyword>
<feature type="transmembrane region" description="Helical" evidence="1">
    <location>
        <begin position="183"/>
        <end position="205"/>
    </location>
</feature>
<feature type="transmembrane region" description="Helical" evidence="1">
    <location>
        <begin position="110"/>
        <end position="131"/>
    </location>
</feature>
<protein>
    <submittedName>
        <fullName evidence="2">Uncharacterized protein</fullName>
    </submittedName>
</protein>
<reference evidence="2" key="1">
    <citation type="submission" date="2021-01" db="EMBL/GenBank/DDBJ databases">
        <title>Modified the classification status of verrucomicrobia.</title>
        <authorList>
            <person name="Feng X."/>
        </authorList>
    </citation>
    <scope>NUCLEOTIDE SEQUENCE</scope>
    <source>
        <strain evidence="2">5K15</strain>
    </source>
</reference>